<dbReference type="PROSITE" id="PS50011">
    <property type="entry name" value="PROTEIN_KINASE_DOM"/>
    <property type="match status" value="1"/>
</dbReference>
<gene>
    <name evidence="3" type="ORF">E1B28_007552</name>
</gene>
<dbReference type="AlphaFoldDB" id="A0A9P7UV16"/>
<dbReference type="InterPro" id="IPR000719">
    <property type="entry name" value="Prot_kinase_dom"/>
</dbReference>
<dbReference type="PANTHER" id="PTHR38248">
    <property type="entry name" value="FUNK1 6"/>
    <property type="match status" value="1"/>
</dbReference>
<dbReference type="Pfam" id="PF17667">
    <property type="entry name" value="Pkinase_fungal"/>
    <property type="match status" value="1"/>
</dbReference>
<sequence>MSTPYRNSASARVPCTSLHYEHDDRYWLAQHENSGKYMKLSPDKFLETFLPVPKGIMEFKELTISDDALEKMSTCGAEIDMYPTLVAAFDAYSLGLEFWQTYKHPAHVPYGKQDVEIKPDISVYRRRVGQIPTIPEAASEKPTSLEAACSQQQTKEAPSVPAPLEQQTEEAPPVPAPLEEACTGSQQQTKNAVKPPKIARVNLEEVEIMIEVKVRPADDAFSDRTSTFEASSIQGRGTRGQITMYATAQLALQQRTHCFSVLVIGTFARLIRWDRSGAIVTERFDYTRSYWLHKFLHLYQYATPKVRGIDTSVYSLGDCDDALIRASEQLARDRLNLPHEPLYVFEIYDDTTRNVRRVIGSKPFVRNTSSLTGRCTRCYKVYDPKDEGVRILKDTWRISALGVLGEAVAYSKLKAAGVRNILTLVTSGDVRYRGSEDFQATQSHYYHHTDSESPLNQLRGHYHCRLLFMECGEDLLKCKTVGIMISVIRDALIAHKDAYEKARIIHRDISPGNIIMLDGKGFLIDWDVAKFVSDTTARQNERTGTWQFISARLLMATDPTLHVLADDLESFFHVLSWQILRYTKHFLGTGKLIRHLRKVYEEVEEVDEDEVNSGSHVRPNGGESKCQALSNQFMKSLQVPNKFLHTLLVDLEEVLRIRYVEEPEKKEQEEVDQIELQFFHAWMDRSENLRELRAAFTVASNMRDTWLHHNKLVNSLKDHNYVLACFNHASDAKDKMPENLKLKQAAQLYVEPPSIRKRKVDGCSNSMDVFTHWNKKAKLEPDEF</sequence>
<reference evidence="3" key="1">
    <citation type="journal article" date="2021" name="Genome Biol. Evol.">
        <title>The assembled and annotated genome of the fairy-ring fungus Marasmius oreades.</title>
        <authorList>
            <person name="Hiltunen M."/>
            <person name="Ament-Velasquez S.L."/>
            <person name="Johannesson H."/>
        </authorList>
    </citation>
    <scope>NUCLEOTIDE SEQUENCE</scope>
    <source>
        <strain evidence="3">03SP1</strain>
    </source>
</reference>
<dbReference type="GeneID" id="66076628"/>
<dbReference type="KEGG" id="more:E1B28_007552"/>
<dbReference type="GO" id="GO:0004672">
    <property type="term" value="F:protein kinase activity"/>
    <property type="evidence" value="ECO:0007669"/>
    <property type="project" value="InterPro"/>
</dbReference>
<evidence type="ECO:0000256" key="1">
    <source>
        <dbReference type="SAM" id="MobiDB-lite"/>
    </source>
</evidence>
<feature type="region of interest" description="Disordered" evidence="1">
    <location>
        <begin position="136"/>
        <end position="175"/>
    </location>
</feature>
<evidence type="ECO:0000313" key="3">
    <source>
        <dbReference type="EMBL" id="KAG7093916.1"/>
    </source>
</evidence>
<dbReference type="InterPro" id="IPR040976">
    <property type="entry name" value="Pkinase_fungal"/>
</dbReference>
<dbReference type="PANTHER" id="PTHR38248:SF2">
    <property type="entry name" value="FUNK1 11"/>
    <property type="match status" value="1"/>
</dbReference>
<accession>A0A9P7UV16</accession>
<evidence type="ECO:0000313" key="4">
    <source>
        <dbReference type="Proteomes" id="UP001049176"/>
    </source>
</evidence>
<protein>
    <recommendedName>
        <fullName evidence="2">Protein kinase domain-containing protein</fullName>
    </recommendedName>
</protein>
<dbReference type="SUPFAM" id="SSF56112">
    <property type="entry name" value="Protein kinase-like (PK-like)"/>
    <property type="match status" value="1"/>
</dbReference>
<proteinExistence type="predicted"/>
<dbReference type="GO" id="GO:0005524">
    <property type="term" value="F:ATP binding"/>
    <property type="evidence" value="ECO:0007669"/>
    <property type="project" value="InterPro"/>
</dbReference>
<dbReference type="PROSITE" id="PS00109">
    <property type="entry name" value="PROTEIN_KINASE_TYR"/>
    <property type="match status" value="1"/>
</dbReference>
<evidence type="ECO:0000259" key="2">
    <source>
        <dbReference type="PROSITE" id="PS50011"/>
    </source>
</evidence>
<dbReference type="Gene3D" id="1.10.510.10">
    <property type="entry name" value="Transferase(Phosphotransferase) domain 1"/>
    <property type="match status" value="1"/>
</dbReference>
<feature type="domain" description="Protein kinase" evidence="2">
    <location>
        <begin position="353"/>
        <end position="683"/>
    </location>
</feature>
<comment type="caution">
    <text evidence="3">The sequence shown here is derived from an EMBL/GenBank/DDBJ whole genome shotgun (WGS) entry which is preliminary data.</text>
</comment>
<dbReference type="EMBL" id="CM032184">
    <property type="protein sequence ID" value="KAG7093916.1"/>
    <property type="molecule type" value="Genomic_DNA"/>
</dbReference>
<dbReference type="RefSeq" id="XP_043010386.1">
    <property type="nucleotide sequence ID" value="XM_043152300.1"/>
</dbReference>
<dbReference type="InterPro" id="IPR011009">
    <property type="entry name" value="Kinase-like_dom_sf"/>
</dbReference>
<dbReference type="OrthoDB" id="2747778at2759"/>
<dbReference type="InterPro" id="IPR008266">
    <property type="entry name" value="Tyr_kinase_AS"/>
</dbReference>
<name>A0A9P7UV16_9AGAR</name>
<dbReference type="Proteomes" id="UP001049176">
    <property type="component" value="Chromosome 4"/>
</dbReference>
<organism evidence="3 4">
    <name type="scientific">Marasmius oreades</name>
    <name type="common">fairy-ring Marasmius</name>
    <dbReference type="NCBI Taxonomy" id="181124"/>
    <lineage>
        <taxon>Eukaryota</taxon>
        <taxon>Fungi</taxon>
        <taxon>Dikarya</taxon>
        <taxon>Basidiomycota</taxon>
        <taxon>Agaricomycotina</taxon>
        <taxon>Agaricomycetes</taxon>
        <taxon>Agaricomycetidae</taxon>
        <taxon>Agaricales</taxon>
        <taxon>Marasmiineae</taxon>
        <taxon>Marasmiaceae</taxon>
        <taxon>Marasmius</taxon>
    </lineage>
</organism>
<keyword evidence="4" id="KW-1185">Reference proteome</keyword>